<reference evidence="1" key="2">
    <citation type="journal article" date="2015" name="Data Brief">
        <title>Shoot transcriptome of the giant reed, Arundo donax.</title>
        <authorList>
            <person name="Barrero R.A."/>
            <person name="Guerrero F.D."/>
            <person name="Moolhuijzen P."/>
            <person name="Goolsby J.A."/>
            <person name="Tidwell J."/>
            <person name="Bellgard S.E."/>
            <person name="Bellgard M.I."/>
        </authorList>
    </citation>
    <scope>NUCLEOTIDE SEQUENCE</scope>
    <source>
        <tissue evidence="1">Shoot tissue taken approximately 20 cm above the soil surface</tissue>
    </source>
</reference>
<protein>
    <submittedName>
        <fullName evidence="1">Uncharacterized protein</fullName>
    </submittedName>
</protein>
<name>A0A0A8ZFV8_ARUDO</name>
<evidence type="ECO:0000313" key="1">
    <source>
        <dbReference type="EMBL" id="JAD37671.1"/>
    </source>
</evidence>
<proteinExistence type="predicted"/>
<dbReference type="EMBL" id="GBRH01260224">
    <property type="protein sequence ID" value="JAD37671.1"/>
    <property type="molecule type" value="Transcribed_RNA"/>
</dbReference>
<sequence length="37" mass="4097">MAGRLSCGTIYGLVAPSRRPFLQIQQRNPPQATCSMF</sequence>
<accession>A0A0A8ZFV8</accession>
<organism evidence="1">
    <name type="scientific">Arundo donax</name>
    <name type="common">Giant reed</name>
    <name type="synonym">Donax arundinaceus</name>
    <dbReference type="NCBI Taxonomy" id="35708"/>
    <lineage>
        <taxon>Eukaryota</taxon>
        <taxon>Viridiplantae</taxon>
        <taxon>Streptophyta</taxon>
        <taxon>Embryophyta</taxon>
        <taxon>Tracheophyta</taxon>
        <taxon>Spermatophyta</taxon>
        <taxon>Magnoliopsida</taxon>
        <taxon>Liliopsida</taxon>
        <taxon>Poales</taxon>
        <taxon>Poaceae</taxon>
        <taxon>PACMAD clade</taxon>
        <taxon>Arundinoideae</taxon>
        <taxon>Arundineae</taxon>
        <taxon>Arundo</taxon>
    </lineage>
</organism>
<reference evidence="1" key="1">
    <citation type="submission" date="2014-09" db="EMBL/GenBank/DDBJ databases">
        <authorList>
            <person name="Magalhaes I.L.F."/>
            <person name="Oliveira U."/>
            <person name="Santos F.R."/>
            <person name="Vidigal T.H.D.A."/>
            <person name="Brescovit A.D."/>
            <person name="Santos A.J."/>
        </authorList>
    </citation>
    <scope>NUCLEOTIDE SEQUENCE</scope>
    <source>
        <tissue evidence="1">Shoot tissue taken approximately 20 cm above the soil surface</tissue>
    </source>
</reference>
<dbReference type="AlphaFoldDB" id="A0A0A8ZFV8"/>